<dbReference type="CDD" id="cd06225">
    <property type="entry name" value="HAMP"/>
    <property type="match status" value="1"/>
</dbReference>
<keyword evidence="20" id="KW-1185">Reference proteome</keyword>
<dbReference type="PRINTS" id="PR00344">
    <property type="entry name" value="BCTRLSENSOR"/>
</dbReference>
<dbReference type="Gene3D" id="6.10.340.10">
    <property type="match status" value="1"/>
</dbReference>
<dbReference type="SUPFAM" id="SSF103190">
    <property type="entry name" value="Sensory domain-like"/>
    <property type="match status" value="1"/>
</dbReference>
<dbReference type="InterPro" id="IPR000700">
    <property type="entry name" value="PAS-assoc_C"/>
</dbReference>
<dbReference type="InterPro" id="IPR003594">
    <property type="entry name" value="HATPase_dom"/>
</dbReference>
<dbReference type="CDD" id="cd00130">
    <property type="entry name" value="PAS"/>
    <property type="match status" value="1"/>
</dbReference>
<dbReference type="InterPro" id="IPR033479">
    <property type="entry name" value="dCache_1"/>
</dbReference>
<evidence type="ECO:0000256" key="14">
    <source>
        <dbReference type="SAM" id="Phobius"/>
    </source>
</evidence>
<dbReference type="CDD" id="cd18774">
    <property type="entry name" value="PDC2_HK_sensor"/>
    <property type="match status" value="1"/>
</dbReference>
<proteinExistence type="predicted"/>
<dbReference type="PROSITE" id="PS50109">
    <property type="entry name" value="HIS_KIN"/>
    <property type="match status" value="1"/>
</dbReference>
<keyword evidence="8" id="KW-0547">Nucleotide-binding</keyword>
<keyword evidence="4" id="KW-1003">Cell membrane</keyword>
<evidence type="ECO:0000256" key="11">
    <source>
        <dbReference type="ARBA" id="ARBA00022989"/>
    </source>
</evidence>
<evidence type="ECO:0000256" key="12">
    <source>
        <dbReference type="ARBA" id="ARBA00023012"/>
    </source>
</evidence>
<protein>
    <recommendedName>
        <fullName evidence="3">histidine kinase</fullName>
        <ecNumber evidence="3">2.7.13.3</ecNumber>
    </recommendedName>
</protein>
<keyword evidence="7 14" id="KW-0812">Transmembrane</keyword>
<name>A0A841KPG0_9FIRM</name>
<keyword evidence="5" id="KW-0597">Phosphoprotein</keyword>
<keyword evidence="10" id="KW-0067">ATP-binding</keyword>
<dbReference type="CDD" id="cd00082">
    <property type="entry name" value="HisKA"/>
    <property type="match status" value="1"/>
</dbReference>
<evidence type="ECO:0000313" key="19">
    <source>
        <dbReference type="EMBL" id="MBB6215664.1"/>
    </source>
</evidence>
<dbReference type="PANTHER" id="PTHR43065:SF10">
    <property type="entry name" value="PEROXIDE STRESS-ACTIVATED HISTIDINE KINASE MAK3"/>
    <property type="match status" value="1"/>
</dbReference>
<dbReference type="Pfam" id="PF02518">
    <property type="entry name" value="HATPase_c"/>
    <property type="match status" value="1"/>
</dbReference>
<evidence type="ECO:0000256" key="5">
    <source>
        <dbReference type="ARBA" id="ARBA00022553"/>
    </source>
</evidence>
<dbReference type="InterPro" id="IPR036097">
    <property type="entry name" value="HisK_dim/P_sf"/>
</dbReference>
<dbReference type="InterPro" id="IPR036890">
    <property type="entry name" value="HATPase_C_sf"/>
</dbReference>
<evidence type="ECO:0000256" key="10">
    <source>
        <dbReference type="ARBA" id="ARBA00022840"/>
    </source>
</evidence>
<feature type="domain" description="Histidine kinase" evidence="15">
    <location>
        <begin position="513"/>
        <end position="724"/>
    </location>
</feature>
<evidence type="ECO:0000259" key="16">
    <source>
        <dbReference type="PROSITE" id="PS50112"/>
    </source>
</evidence>
<dbReference type="RefSeq" id="WP_184310157.1">
    <property type="nucleotide sequence ID" value="NZ_JACHEN010000009.1"/>
</dbReference>
<evidence type="ECO:0000256" key="9">
    <source>
        <dbReference type="ARBA" id="ARBA00022777"/>
    </source>
</evidence>
<dbReference type="NCBIfam" id="TIGR00229">
    <property type="entry name" value="sensory_box"/>
    <property type="match status" value="1"/>
</dbReference>
<dbReference type="GO" id="GO:0005886">
    <property type="term" value="C:plasma membrane"/>
    <property type="evidence" value="ECO:0007669"/>
    <property type="project" value="UniProtKB-SubCell"/>
</dbReference>
<dbReference type="GO" id="GO:0000155">
    <property type="term" value="F:phosphorelay sensor kinase activity"/>
    <property type="evidence" value="ECO:0007669"/>
    <property type="project" value="InterPro"/>
</dbReference>
<dbReference type="InterPro" id="IPR005467">
    <property type="entry name" value="His_kinase_dom"/>
</dbReference>
<feature type="domain" description="PAC" evidence="17">
    <location>
        <begin position="448"/>
        <end position="500"/>
    </location>
</feature>
<dbReference type="PROSITE" id="PS50113">
    <property type="entry name" value="PAC"/>
    <property type="match status" value="1"/>
</dbReference>
<gene>
    <name evidence="19" type="ORF">HNQ80_001753</name>
</gene>
<organism evidence="19 20">
    <name type="scientific">Anaerosolibacter carboniphilus</name>
    <dbReference type="NCBI Taxonomy" id="1417629"/>
    <lineage>
        <taxon>Bacteria</taxon>
        <taxon>Bacillati</taxon>
        <taxon>Bacillota</taxon>
        <taxon>Clostridia</taxon>
        <taxon>Peptostreptococcales</taxon>
        <taxon>Thermotaleaceae</taxon>
        <taxon>Anaerosolibacter</taxon>
    </lineage>
</organism>
<dbReference type="Proteomes" id="UP000579281">
    <property type="component" value="Unassembled WGS sequence"/>
</dbReference>
<evidence type="ECO:0000313" key="20">
    <source>
        <dbReference type="Proteomes" id="UP000579281"/>
    </source>
</evidence>
<evidence type="ECO:0000256" key="1">
    <source>
        <dbReference type="ARBA" id="ARBA00000085"/>
    </source>
</evidence>
<feature type="transmembrane region" description="Helical" evidence="14">
    <location>
        <begin position="289"/>
        <end position="308"/>
    </location>
</feature>
<evidence type="ECO:0000256" key="13">
    <source>
        <dbReference type="ARBA" id="ARBA00023136"/>
    </source>
</evidence>
<accession>A0A841KPG0</accession>
<dbReference type="SUPFAM" id="SSF55874">
    <property type="entry name" value="ATPase domain of HSP90 chaperone/DNA topoisomerase II/histidine kinase"/>
    <property type="match status" value="1"/>
</dbReference>
<feature type="transmembrane region" description="Helical" evidence="14">
    <location>
        <begin position="12"/>
        <end position="31"/>
    </location>
</feature>
<evidence type="ECO:0000256" key="2">
    <source>
        <dbReference type="ARBA" id="ARBA00004651"/>
    </source>
</evidence>
<dbReference type="EMBL" id="JACHEN010000009">
    <property type="protein sequence ID" value="MBB6215664.1"/>
    <property type="molecule type" value="Genomic_DNA"/>
</dbReference>
<sequence>MINTKSLRFKIPTLIITLVIITIAGASYMSYEIFTQDIKQQIIQKNSVITEMISDQISQYLIAAQDTVEYVAKYASYNDMPSIIRSIDRIYGSYKWMDLMFYMTMDGRITYSNPYNDIIHQRNYLEREYYQHIVKHKETYISKVFISSILNQPHIIIVSPIIDSKTGEMKGIIGGGVPLNSLKQIVEKTQQSFDGRIYVIDMDGTTLVSPNESDIANPVVLNRRVKIAGHEQELSDIMERYTKGVGEYKSDLDTVYVSFSKISNYKGLVIVEQNEQYILGQLGEIKSRFFSGIIFVLISVLVLSMYFAHTITSPIENLVNFVRRLSSDIDSGTSAVEITASDELGELERAFHHMGRELSLKMEALKNLHKREYDIKKYLNSILKSAASGIIVIDYYNKISIFNTAAEEITGYRSQYFINKPLEFLSSHIGLPLEIFKNYINGEENTVTERECLIKNSDGLTIPLSISLSPVYDDEGQVISTVCLIKDLTKIKVLEEHLRREDRLKTIGEMSSSIIHEIGNPLAGMSNLLEVLKGHIEDENLRDELLAALSEEVNMLNNLVINFLDFTRTHKSVHITTNILGVINSALNILNSEIMNKNVNIIKKYSSSVPLVKIDPATVRQAFVNLLKNSIQAVDENGKITIEVKTMEEDYKRILCISILDNGEGISEEKIEQIFNPFYTTKQDGTGLGLSIVHKIIRDNNGTISVKSEAGSSTEFIICFEGEIIDEATNY</sequence>
<evidence type="ECO:0000256" key="3">
    <source>
        <dbReference type="ARBA" id="ARBA00012438"/>
    </source>
</evidence>
<dbReference type="SUPFAM" id="SSF47384">
    <property type="entry name" value="Homodimeric domain of signal transducing histidine kinase"/>
    <property type="match status" value="1"/>
</dbReference>
<comment type="subcellular location">
    <subcellularLocation>
        <location evidence="2">Cell membrane</location>
        <topology evidence="2">Multi-pass membrane protein</topology>
    </subcellularLocation>
</comment>
<dbReference type="PROSITE" id="PS50885">
    <property type="entry name" value="HAMP"/>
    <property type="match status" value="1"/>
</dbReference>
<dbReference type="PROSITE" id="PS50112">
    <property type="entry name" value="PAS"/>
    <property type="match status" value="1"/>
</dbReference>
<dbReference type="Pfam" id="PF00672">
    <property type="entry name" value="HAMP"/>
    <property type="match status" value="1"/>
</dbReference>
<feature type="domain" description="PAS" evidence="16">
    <location>
        <begin position="375"/>
        <end position="425"/>
    </location>
</feature>
<evidence type="ECO:0000256" key="7">
    <source>
        <dbReference type="ARBA" id="ARBA00022692"/>
    </source>
</evidence>
<dbReference type="CDD" id="cd12914">
    <property type="entry name" value="PDC1_DGC_like"/>
    <property type="match status" value="1"/>
</dbReference>
<dbReference type="InterPro" id="IPR003660">
    <property type="entry name" value="HAMP_dom"/>
</dbReference>
<evidence type="ECO:0000259" key="18">
    <source>
        <dbReference type="PROSITE" id="PS50885"/>
    </source>
</evidence>
<dbReference type="GO" id="GO:0005524">
    <property type="term" value="F:ATP binding"/>
    <property type="evidence" value="ECO:0007669"/>
    <property type="project" value="UniProtKB-KW"/>
</dbReference>
<evidence type="ECO:0000256" key="4">
    <source>
        <dbReference type="ARBA" id="ARBA00022475"/>
    </source>
</evidence>
<evidence type="ECO:0000256" key="8">
    <source>
        <dbReference type="ARBA" id="ARBA00022741"/>
    </source>
</evidence>
<reference evidence="19 20" key="1">
    <citation type="submission" date="2020-08" db="EMBL/GenBank/DDBJ databases">
        <title>Genomic Encyclopedia of Type Strains, Phase IV (KMG-IV): sequencing the most valuable type-strain genomes for metagenomic binning, comparative biology and taxonomic classification.</title>
        <authorList>
            <person name="Goeker M."/>
        </authorList>
    </citation>
    <scope>NUCLEOTIDE SEQUENCE [LARGE SCALE GENOMIC DNA]</scope>
    <source>
        <strain evidence="19 20">DSM 103526</strain>
    </source>
</reference>
<dbReference type="Pfam" id="PF00512">
    <property type="entry name" value="HisKA"/>
    <property type="match status" value="1"/>
</dbReference>
<dbReference type="InterPro" id="IPR000014">
    <property type="entry name" value="PAS"/>
</dbReference>
<dbReference type="Gene3D" id="3.30.450.20">
    <property type="entry name" value="PAS domain"/>
    <property type="match status" value="2"/>
</dbReference>
<dbReference type="SUPFAM" id="SSF55785">
    <property type="entry name" value="PYP-like sensor domain (PAS domain)"/>
    <property type="match status" value="1"/>
</dbReference>
<dbReference type="Gene3D" id="3.30.565.10">
    <property type="entry name" value="Histidine kinase-like ATPase, C-terminal domain"/>
    <property type="match status" value="1"/>
</dbReference>
<dbReference type="PANTHER" id="PTHR43065">
    <property type="entry name" value="SENSOR HISTIDINE KINASE"/>
    <property type="match status" value="1"/>
</dbReference>
<dbReference type="Pfam" id="PF02743">
    <property type="entry name" value="dCache_1"/>
    <property type="match status" value="1"/>
</dbReference>
<dbReference type="InterPro" id="IPR013767">
    <property type="entry name" value="PAS_fold"/>
</dbReference>
<dbReference type="AlphaFoldDB" id="A0A841KPG0"/>
<dbReference type="InterPro" id="IPR003661">
    <property type="entry name" value="HisK_dim/P_dom"/>
</dbReference>
<keyword evidence="12" id="KW-0902">Two-component regulatory system</keyword>
<dbReference type="EC" id="2.7.13.3" evidence="3"/>
<dbReference type="GO" id="GO:0006355">
    <property type="term" value="P:regulation of DNA-templated transcription"/>
    <property type="evidence" value="ECO:0007669"/>
    <property type="project" value="InterPro"/>
</dbReference>
<dbReference type="Gene3D" id="1.10.287.130">
    <property type="match status" value="1"/>
</dbReference>
<dbReference type="SMART" id="SM00388">
    <property type="entry name" value="HisKA"/>
    <property type="match status" value="1"/>
</dbReference>
<keyword evidence="9" id="KW-0418">Kinase</keyword>
<dbReference type="SMART" id="SM00387">
    <property type="entry name" value="HATPase_c"/>
    <property type="match status" value="1"/>
</dbReference>
<dbReference type="Pfam" id="PF00989">
    <property type="entry name" value="PAS"/>
    <property type="match status" value="1"/>
</dbReference>
<dbReference type="InterPro" id="IPR029151">
    <property type="entry name" value="Sensor-like_sf"/>
</dbReference>
<comment type="caution">
    <text evidence="19">The sequence shown here is derived from an EMBL/GenBank/DDBJ whole genome shotgun (WGS) entry which is preliminary data.</text>
</comment>
<dbReference type="InterPro" id="IPR004358">
    <property type="entry name" value="Sig_transdc_His_kin-like_C"/>
</dbReference>
<feature type="domain" description="HAMP" evidence="18">
    <location>
        <begin position="309"/>
        <end position="363"/>
    </location>
</feature>
<evidence type="ECO:0000259" key="17">
    <source>
        <dbReference type="PROSITE" id="PS50113"/>
    </source>
</evidence>
<keyword evidence="6" id="KW-0808">Transferase</keyword>
<evidence type="ECO:0000256" key="6">
    <source>
        <dbReference type="ARBA" id="ARBA00022679"/>
    </source>
</evidence>
<comment type="catalytic activity">
    <reaction evidence="1">
        <text>ATP + protein L-histidine = ADP + protein N-phospho-L-histidine.</text>
        <dbReference type="EC" id="2.7.13.3"/>
    </reaction>
</comment>
<evidence type="ECO:0000259" key="15">
    <source>
        <dbReference type="PROSITE" id="PS50109"/>
    </source>
</evidence>
<keyword evidence="13 14" id="KW-0472">Membrane</keyword>
<dbReference type="InterPro" id="IPR035965">
    <property type="entry name" value="PAS-like_dom_sf"/>
</dbReference>
<keyword evidence="11 14" id="KW-1133">Transmembrane helix</keyword>